<evidence type="ECO:0000313" key="3">
    <source>
        <dbReference type="Proteomes" id="UP000000496"/>
    </source>
</evidence>
<name>F8L507_SIMNZ</name>
<sequence>MKKQLSQNNEKDVFSYQNIGWQHELWDVVRYFRSIGKNEKQLREFWLAYLKEKSSLAILVNEKSSKKLEIHGSVPLKQNTIDLFFEYLVFSENQYETYKNRLRTEQEALCFCEQLGITAAKTATKSLDHHQSSKSLVAAVTEISSKIAAKFGFNIDIDPQHRCVWFKEKDLYVTARNLDGAIPCLVNPFVVWEIKEYWGKTKGGSKMSDAVYECLLVGKELREYEEKRDSRIYHIVFVDGKEQWEHRISDFIRFIDLYNQGIIDDLVVGRGVEIRWSTTLDTILLKQKT</sequence>
<protein>
    <recommendedName>
        <fullName evidence="1">DUF7687 domain-containing protein</fullName>
    </recommendedName>
</protein>
<reference evidence="2 3" key="2">
    <citation type="journal article" date="2011" name="Mol. Biol. Evol.">
        <title>Unity in variety--the pan-genome of the Chlamydiae.</title>
        <authorList>
            <person name="Collingro A."/>
            <person name="Tischler P."/>
            <person name="Weinmaier T."/>
            <person name="Penz T."/>
            <person name="Heinz E."/>
            <person name="Brunham R.C."/>
            <person name="Read T.D."/>
            <person name="Bavoil P.M."/>
            <person name="Sachse K."/>
            <person name="Kahane S."/>
            <person name="Friedman M.G."/>
            <person name="Rattei T."/>
            <person name="Myers G.S."/>
            <person name="Horn M."/>
        </authorList>
    </citation>
    <scope>NUCLEOTIDE SEQUENCE [LARGE SCALE GENOMIC DNA]</scope>
    <source>
        <strain evidence="3">ATCC VR-1471 / Z</strain>
    </source>
</reference>
<dbReference type="REBASE" id="37547">
    <property type="entry name" value="SneZORF110P"/>
</dbReference>
<evidence type="ECO:0000259" key="1">
    <source>
        <dbReference type="Pfam" id="PF24736"/>
    </source>
</evidence>
<reference key="1">
    <citation type="journal article" date="2011" name="Mol. Biol. Evol.">
        <title>Unity in variety -- the pan-genome of the Chlamydiae.</title>
        <authorList>
            <person name="Collingro A."/>
            <person name="Tischler P."/>
            <person name="Weinmaier T."/>
            <person name="Penz T."/>
            <person name="Heinz E."/>
            <person name="Brunham R.C."/>
            <person name="Read T.D."/>
            <person name="Bavoil P.M."/>
            <person name="Sachse K."/>
            <person name="Kahane S."/>
            <person name="Friedman M.G."/>
            <person name="Rattei T."/>
            <person name="Myers G.S.A."/>
            <person name="Horn M."/>
        </authorList>
    </citation>
    <scope>NUCLEOTIDE SEQUENCE</scope>
    <source>
        <strain>Z</strain>
    </source>
</reference>
<dbReference type="Pfam" id="PF24736">
    <property type="entry name" value="DUF7687"/>
    <property type="match status" value="1"/>
</dbReference>
<dbReference type="Proteomes" id="UP000000496">
    <property type="component" value="Chromosome gsn.131"/>
</dbReference>
<keyword evidence="3" id="KW-1185">Reference proteome</keyword>
<dbReference type="EMBL" id="FR872582">
    <property type="protein sequence ID" value="CCB87888.1"/>
    <property type="molecule type" value="Genomic_DNA"/>
</dbReference>
<accession>F8L507</accession>
<dbReference type="RefSeq" id="WP_013942355.1">
    <property type="nucleotide sequence ID" value="NC_015713.1"/>
</dbReference>
<feature type="domain" description="DUF7687" evidence="1">
    <location>
        <begin position="104"/>
        <end position="282"/>
    </location>
</feature>
<gene>
    <name evidence="2" type="ordered locus">SNE_A00100</name>
</gene>
<proteinExistence type="predicted"/>
<dbReference type="KEGG" id="sng:SNE_A00100"/>
<dbReference type="InterPro" id="IPR056104">
    <property type="entry name" value="DUF7687"/>
</dbReference>
<dbReference type="AlphaFoldDB" id="F8L507"/>
<dbReference type="eggNOG" id="ENOG5030AGG">
    <property type="taxonomic scope" value="Bacteria"/>
</dbReference>
<dbReference type="OrthoDB" id="5187954at2"/>
<organism evidence="2 3">
    <name type="scientific">Simkania negevensis (strain ATCC VR-1471 / DSM 27360 / Z)</name>
    <dbReference type="NCBI Taxonomy" id="331113"/>
    <lineage>
        <taxon>Bacteria</taxon>
        <taxon>Pseudomonadati</taxon>
        <taxon>Chlamydiota</taxon>
        <taxon>Chlamydiia</taxon>
        <taxon>Parachlamydiales</taxon>
        <taxon>Simkaniaceae</taxon>
        <taxon>Simkania</taxon>
    </lineage>
</organism>
<dbReference type="HOGENOM" id="CLU_1150795_0_0_0"/>
<evidence type="ECO:0000313" key="2">
    <source>
        <dbReference type="EMBL" id="CCB87888.1"/>
    </source>
</evidence>